<accession>M5RXI8</accession>
<name>M5RXI8_9BACT</name>
<sequence length="74" mass="8533">MEPRDLEHLAEEIRQLRSSVDELSQLLRMVFNIKSAAGPTPAKRKKKPTRKQQATRKIEEDESRDSPPPPGKHF</sequence>
<evidence type="ECO:0000256" key="1">
    <source>
        <dbReference type="SAM" id="MobiDB-lite"/>
    </source>
</evidence>
<organism evidence="2 3">
    <name type="scientific">Rhodopirellula europaea SH398</name>
    <dbReference type="NCBI Taxonomy" id="1263868"/>
    <lineage>
        <taxon>Bacteria</taxon>
        <taxon>Pseudomonadati</taxon>
        <taxon>Planctomycetota</taxon>
        <taxon>Planctomycetia</taxon>
        <taxon>Pirellulales</taxon>
        <taxon>Pirellulaceae</taxon>
        <taxon>Rhodopirellula</taxon>
    </lineage>
</organism>
<feature type="region of interest" description="Disordered" evidence="1">
    <location>
        <begin position="34"/>
        <end position="74"/>
    </location>
</feature>
<dbReference type="RefSeq" id="WP_008671349.1">
    <property type="nucleotide sequence ID" value="NZ_ANOF01000172.1"/>
</dbReference>
<dbReference type="PATRIC" id="fig|1263868.3.peg.5849"/>
<proteinExistence type="predicted"/>
<dbReference type="AlphaFoldDB" id="M5RXI8"/>
<dbReference type="Proteomes" id="UP000011996">
    <property type="component" value="Unassembled WGS sequence"/>
</dbReference>
<protein>
    <submittedName>
        <fullName evidence="2">Uncharacterized protein</fullName>
    </submittedName>
</protein>
<evidence type="ECO:0000313" key="3">
    <source>
        <dbReference type="Proteomes" id="UP000011996"/>
    </source>
</evidence>
<comment type="caution">
    <text evidence="2">The sequence shown here is derived from an EMBL/GenBank/DDBJ whole genome shotgun (WGS) entry which is preliminary data.</text>
</comment>
<reference evidence="2 3" key="1">
    <citation type="journal article" date="2013" name="Mar. Genomics">
        <title>Expression of sulfatases in Rhodopirellula baltica and the diversity of sulfatases in the genus Rhodopirellula.</title>
        <authorList>
            <person name="Wegner C.E."/>
            <person name="Richter-Heitmann T."/>
            <person name="Klindworth A."/>
            <person name="Klockow C."/>
            <person name="Richter M."/>
            <person name="Achstetter T."/>
            <person name="Glockner F.O."/>
            <person name="Harder J."/>
        </authorList>
    </citation>
    <scope>NUCLEOTIDE SEQUENCE [LARGE SCALE GENOMIC DNA]</scope>
    <source>
        <strain evidence="2 3">SH398</strain>
    </source>
</reference>
<evidence type="ECO:0000313" key="2">
    <source>
        <dbReference type="EMBL" id="EMI24068.1"/>
    </source>
</evidence>
<dbReference type="STRING" id="1263868.RESH_05390"/>
<dbReference type="OrthoDB" id="9936931at2"/>
<dbReference type="EMBL" id="ANOF01000172">
    <property type="protein sequence ID" value="EMI24068.1"/>
    <property type="molecule type" value="Genomic_DNA"/>
</dbReference>
<gene>
    <name evidence="2" type="ORF">RESH_05390</name>
</gene>
<feature type="compositionally biased region" description="Basic residues" evidence="1">
    <location>
        <begin position="42"/>
        <end position="54"/>
    </location>
</feature>